<evidence type="ECO:0000313" key="3">
    <source>
        <dbReference type="Proteomes" id="UP000245631"/>
    </source>
</evidence>
<dbReference type="RefSeq" id="WP_109658771.1">
    <property type="nucleotide sequence ID" value="NZ_QGGH01000001.1"/>
</dbReference>
<evidence type="ECO:0000256" key="1">
    <source>
        <dbReference type="SAM" id="MobiDB-lite"/>
    </source>
</evidence>
<dbReference type="Proteomes" id="UP000245631">
    <property type="component" value="Unassembled WGS sequence"/>
</dbReference>
<sequence length="95" mass="10197">MNEVNAKSRPVAGGHHGLLRKVHRSDYETVNENGIPILFATAGEAELAAWHALRAHLQSQIVGSGDKASAALSQAEEKFGKLLRGGGKTVQVERR</sequence>
<evidence type="ECO:0000313" key="2">
    <source>
        <dbReference type="EMBL" id="PWJ93554.1"/>
    </source>
</evidence>
<feature type="region of interest" description="Disordered" evidence="1">
    <location>
        <begin position="1"/>
        <end position="20"/>
    </location>
</feature>
<comment type="caution">
    <text evidence="2">The sequence shown here is derived from an EMBL/GenBank/DDBJ whole genome shotgun (WGS) entry which is preliminary data.</text>
</comment>
<accession>A0A8E2WFL9</accession>
<dbReference type="GeneID" id="61049589"/>
<reference evidence="2 3" key="1">
    <citation type="submission" date="2018-05" db="EMBL/GenBank/DDBJ databases">
        <title>Genomic Encyclopedia of Type Strains, Phase IV (KMG-IV): sequencing the most valuable type-strain genomes for metagenomic binning, comparative biology and taxonomic classification.</title>
        <authorList>
            <person name="Goeker M."/>
        </authorList>
    </citation>
    <scope>NUCLEOTIDE SEQUENCE [LARGE SCALE GENOMIC DNA]</scope>
    <source>
        <strain evidence="2 3">DSM 2626</strain>
    </source>
</reference>
<gene>
    <name evidence="2" type="ORF">C8D77_101233</name>
</gene>
<name>A0A8E2WFL9_RHILI</name>
<proteinExistence type="predicted"/>
<organism evidence="2 3">
    <name type="scientific">Rhizobium loti</name>
    <name type="common">Mesorhizobium loti</name>
    <dbReference type="NCBI Taxonomy" id="381"/>
    <lineage>
        <taxon>Bacteria</taxon>
        <taxon>Pseudomonadati</taxon>
        <taxon>Pseudomonadota</taxon>
        <taxon>Alphaproteobacteria</taxon>
        <taxon>Hyphomicrobiales</taxon>
        <taxon>Phyllobacteriaceae</taxon>
        <taxon>Mesorhizobium</taxon>
    </lineage>
</organism>
<dbReference type="AlphaFoldDB" id="A0A8E2WFL9"/>
<protein>
    <submittedName>
        <fullName evidence="2">Uncharacterized protein</fullName>
    </submittedName>
</protein>
<dbReference type="EMBL" id="QGGH01000001">
    <property type="protein sequence ID" value="PWJ93554.1"/>
    <property type="molecule type" value="Genomic_DNA"/>
</dbReference>